<feature type="transmembrane region" description="Helical" evidence="8">
    <location>
        <begin position="62"/>
        <end position="85"/>
    </location>
</feature>
<evidence type="ECO:0000256" key="5">
    <source>
        <dbReference type="ARBA" id="ARBA00022692"/>
    </source>
</evidence>
<keyword evidence="7 8" id="KW-0472">Membrane</keyword>
<keyword evidence="3 8" id="KW-0813">Transport</keyword>
<dbReference type="RefSeq" id="WP_092751176.1">
    <property type="nucleotide sequence ID" value="NZ_FOCG01000001.1"/>
</dbReference>
<dbReference type="GO" id="GO:0055085">
    <property type="term" value="P:transmembrane transport"/>
    <property type="evidence" value="ECO:0007669"/>
    <property type="project" value="InterPro"/>
</dbReference>
<dbReference type="PANTHER" id="PTHR43848:SF2">
    <property type="entry name" value="PUTRESCINE TRANSPORT SYSTEM PERMEASE PROTEIN POTI"/>
    <property type="match status" value="1"/>
</dbReference>
<feature type="transmembrane region" description="Helical" evidence="8">
    <location>
        <begin position="97"/>
        <end position="120"/>
    </location>
</feature>
<dbReference type="Pfam" id="PF00528">
    <property type="entry name" value="BPD_transp_1"/>
    <property type="match status" value="1"/>
</dbReference>
<keyword evidence="11" id="KW-1185">Reference proteome</keyword>
<evidence type="ECO:0000256" key="3">
    <source>
        <dbReference type="ARBA" id="ARBA00022448"/>
    </source>
</evidence>
<dbReference type="AlphaFoldDB" id="A0A1H7Z5A9"/>
<evidence type="ECO:0000256" key="2">
    <source>
        <dbReference type="ARBA" id="ARBA00007069"/>
    </source>
</evidence>
<dbReference type="InterPro" id="IPR000515">
    <property type="entry name" value="MetI-like"/>
</dbReference>
<dbReference type="InterPro" id="IPR035906">
    <property type="entry name" value="MetI-like_sf"/>
</dbReference>
<comment type="similarity">
    <text evidence="2">Belongs to the binding-protein-dependent transport system permease family. CysTW subfamily.</text>
</comment>
<evidence type="ECO:0000313" key="11">
    <source>
        <dbReference type="Proteomes" id="UP000199158"/>
    </source>
</evidence>
<dbReference type="STRING" id="474960.SAMN05216180_0430"/>
<evidence type="ECO:0000313" key="10">
    <source>
        <dbReference type="EMBL" id="SEM53174.1"/>
    </source>
</evidence>
<evidence type="ECO:0000256" key="6">
    <source>
        <dbReference type="ARBA" id="ARBA00022989"/>
    </source>
</evidence>
<evidence type="ECO:0000256" key="1">
    <source>
        <dbReference type="ARBA" id="ARBA00004651"/>
    </source>
</evidence>
<dbReference type="GO" id="GO:0005886">
    <property type="term" value="C:plasma membrane"/>
    <property type="evidence" value="ECO:0007669"/>
    <property type="project" value="UniProtKB-SubCell"/>
</dbReference>
<accession>A0A1H7Z5A9</accession>
<feature type="domain" description="ABC transmembrane type-1" evidence="9">
    <location>
        <begin position="58"/>
        <end position="252"/>
    </location>
</feature>
<dbReference type="OrthoDB" id="9782004at2"/>
<evidence type="ECO:0000256" key="8">
    <source>
        <dbReference type="RuleBase" id="RU363032"/>
    </source>
</evidence>
<keyword evidence="5 8" id="KW-0812">Transmembrane</keyword>
<keyword evidence="4" id="KW-1003">Cell membrane</keyword>
<evidence type="ECO:0000256" key="7">
    <source>
        <dbReference type="ARBA" id="ARBA00023136"/>
    </source>
</evidence>
<comment type="subcellular location">
    <subcellularLocation>
        <location evidence="1 8">Cell membrane</location>
        <topology evidence="1 8">Multi-pass membrane protein</topology>
    </subcellularLocation>
</comment>
<dbReference type="SUPFAM" id="SSF161098">
    <property type="entry name" value="MetI-like"/>
    <property type="match status" value="1"/>
</dbReference>
<proteinExistence type="inferred from homology"/>
<dbReference type="Gene3D" id="1.10.3720.10">
    <property type="entry name" value="MetI-like"/>
    <property type="match status" value="1"/>
</dbReference>
<dbReference type="EMBL" id="FOCG01000001">
    <property type="protein sequence ID" value="SEM53174.1"/>
    <property type="molecule type" value="Genomic_DNA"/>
</dbReference>
<dbReference type="CDD" id="cd06261">
    <property type="entry name" value="TM_PBP2"/>
    <property type="match status" value="1"/>
</dbReference>
<keyword evidence="6 8" id="KW-1133">Transmembrane helix</keyword>
<sequence length="272" mass="30799">MKKLSRVYFWFVMAFLYMPIGVLIFFSFNQSKSRSVFTGFTLDWYRKLFSNNVILNSLRTTLIIAVISTIFAVIIGTAAAIGINSMNKWMRGMIMNVTYLPIINPEIVTGVSLMLLFVFMKNKIGIPIQFGYPTLILAHITFNIPYVILNVLPKLRQMDRFVYEAALDLGCTPFQAFWKVVLPEISPGVVSGFLMAFTYSLDDFIISYFNSGATSQTLPITIYSMTRRKVSPEINALSTIIFAVVIAVLVIYNIMDARKEKHTKRKAGAESL</sequence>
<organism evidence="10 11">
    <name type="scientific">Hydrogenoanaerobacterium saccharovorans</name>
    <dbReference type="NCBI Taxonomy" id="474960"/>
    <lineage>
        <taxon>Bacteria</taxon>
        <taxon>Bacillati</taxon>
        <taxon>Bacillota</taxon>
        <taxon>Clostridia</taxon>
        <taxon>Eubacteriales</taxon>
        <taxon>Oscillospiraceae</taxon>
        <taxon>Hydrogenoanaerobacterium</taxon>
    </lineage>
</organism>
<feature type="transmembrane region" description="Helical" evidence="8">
    <location>
        <begin position="234"/>
        <end position="255"/>
    </location>
</feature>
<feature type="transmembrane region" description="Helical" evidence="8">
    <location>
        <begin position="7"/>
        <end position="28"/>
    </location>
</feature>
<feature type="transmembrane region" description="Helical" evidence="8">
    <location>
        <begin position="132"/>
        <end position="152"/>
    </location>
</feature>
<name>A0A1H7Z5A9_9FIRM</name>
<dbReference type="PROSITE" id="PS50928">
    <property type="entry name" value="ABC_TM1"/>
    <property type="match status" value="1"/>
</dbReference>
<evidence type="ECO:0000256" key="4">
    <source>
        <dbReference type="ARBA" id="ARBA00022475"/>
    </source>
</evidence>
<evidence type="ECO:0000259" key="9">
    <source>
        <dbReference type="PROSITE" id="PS50928"/>
    </source>
</evidence>
<dbReference type="Proteomes" id="UP000199158">
    <property type="component" value="Unassembled WGS sequence"/>
</dbReference>
<gene>
    <name evidence="10" type="ORF">SAMN05216180_0430</name>
</gene>
<dbReference type="PANTHER" id="PTHR43848">
    <property type="entry name" value="PUTRESCINE TRANSPORT SYSTEM PERMEASE PROTEIN POTI"/>
    <property type="match status" value="1"/>
</dbReference>
<dbReference type="InterPro" id="IPR051789">
    <property type="entry name" value="Bact_Polyamine_Transport"/>
</dbReference>
<reference evidence="10 11" key="1">
    <citation type="submission" date="2016-10" db="EMBL/GenBank/DDBJ databases">
        <authorList>
            <person name="de Groot N.N."/>
        </authorList>
    </citation>
    <scope>NUCLEOTIDE SEQUENCE [LARGE SCALE GENOMIC DNA]</scope>
    <source>
        <strain evidence="10 11">CGMCC 1.5070</strain>
    </source>
</reference>
<protein>
    <submittedName>
        <fullName evidence="10">Spermidine/putrescine transport system permease protein</fullName>
    </submittedName>
</protein>